<sequence length="128" mass="14611">MTFDYTISSDKNLDELIESLETSLQNEGFAVLWHFDVKATLHKKGFDYDDEYRILEVCNPGVAKEMLDETKMAGYFLPCKVTVFESGGKTYVGMPKPTTLFNLTDNETARHHAADVEQQMIKCFERAV</sequence>
<dbReference type="PANTHER" id="PTHR38342">
    <property type="entry name" value="SLR5037 PROTEIN"/>
    <property type="match status" value="1"/>
</dbReference>
<gene>
    <name evidence="2" type="ORF">SAMN05444126_11091</name>
</gene>
<dbReference type="STRING" id="1464123.SAMN05444126_11091"/>
<name>A0A1H9TMW9_9BACI</name>
<dbReference type="PANTHER" id="PTHR38342:SF1">
    <property type="entry name" value="SLR5037 PROTEIN"/>
    <property type="match status" value="1"/>
</dbReference>
<dbReference type="CDD" id="cd14797">
    <property type="entry name" value="DUF302"/>
    <property type="match status" value="1"/>
</dbReference>
<dbReference type="InterPro" id="IPR016796">
    <property type="entry name" value="UCP021774"/>
</dbReference>
<dbReference type="OrthoDB" id="9791067at2"/>
<dbReference type="RefSeq" id="WP_093072791.1">
    <property type="nucleotide sequence ID" value="NZ_FOGV01000010.1"/>
</dbReference>
<proteinExistence type="predicted"/>
<dbReference type="Gene3D" id="3.30.310.70">
    <property type="entry name" value="TT1751-like domain"/>
    <property type="match status" value="1"/>
</dbReference>
<dbReference type="EMBL" id="FOGV01000010">
    <property type="protein sequence ID" value="SER98506.1"/>
    <property type="molecule type" value="Genomic_DNA"/>
</dbReference>
<dbReference type="SUPFAM" id="SSF103247">
    <property type="entry name" value="TT1751-like"/>
    <property type="match status" value="1"/>
</dbReference>
<reference evidence="3" key="1">
    <citation type="submission" date="2016-10" db="EMBL/GenBank/DDBJ databases">
        <authorList>
            <person name="de Groot N.N."/>
        </authorList>
    </citation>
    <scope>NUCLEOTIDE SEQUENCE [LARGE SCALE GENOMIC DNA]</scope>
    <source>
        <strain evidence="3">10nlg</strain>
    </source>
</reference>
<dbReference type="Pfam" id="PF03625">
    <property type="entry name" value="DUF302"/>
    <property type="match status" value="1"/>
</dbReference>
<dbReference type="InterPro" id="IPR005180">
    <property type="entry name" value="DUF302"/>
</dbReference>
<evidence type="ECO:0000313" key="2">
    <source>
        <dbReference type="EMBL" id="SER98506.1"/>
    </source>
</evidence>
<dbReference type="Proteomes" id="UP000199318">
    <property type="component" value="Unassembled WGS sequence"/>
</dbReference>
<dbReference type="AlphaFoldDB" id="A0A1H9TMW9"/>
<dbReference type="PIRSF" id="PIRSF021774">
    <property type="entry name" value="UCP021774"/>
    <property type="match status" value="1"/>
</dbReference>
<organism evidence="2 3">
    <name type="scientific">Salisediminibacterium halotolerans</name>
    <dbReference type="NCBI Taxonomy" id="517425"/>
    <lineage>
        <taxon>Bacteria</taxon>
        <taxon>Bacillati</taxon>
        <taxon>Bacillota</taxon>
        <taxon>Bacilli</taxon>
        <taxon>Bacillales</taxon>
        <taxon>Bacillaceae</taxon>
        <taxon>Salisediminibacterium</taxon>
    </lineage>
</organism>
<dbReference type="InterPro" id="IPR035923">
    <property type="entry name" value="TT1751-like_sf"/>
</dbReference>
<keyword evidence="3" id="KW-1185">Reference proteome</keyword>
<evidence type="ECO:0000259" key="1">
    <source>
        <dbReference type="Pfam" id="PF03625"/>
    </source>
</evidence>
<evidence type="ECO:0000313" key="3">
    <source>
        <dbReference type="Proteomes" id="UP000199318"/>
    </source>
</evidence>
<protein>
    <submittedName>
        <fullName evidence="2">Uncharacterized conserved protein, DUF302 family</fullName>
    </submittedName>
</protein>
<comment type="caution">
    <text evidence="2">The sequence shown here is derived from an EMBL/GenBank/DDBJ whole genome shotgun (WGS) entry which is preliminary data.</text>
</comment>
<accession>A0A1H9TMW9</accession>
<feature type="domain" description="DUF302" evidence="1">
    <location>
        <begin position="35"/>
        <end position="97"/>
    </location>
</feature>